<dbReference type="Proteomes" id="UP001175001">
    <property type="component" value="Unassembled WGS sequence"/>
</dbReference>
<dbReference type="EMBL" id="JAUJDW010000055">
    <property type="protein sequence ID" value="KAK0645259.1"/>
    <property type="molecule type" value="Genomic_DNA"/>
</dbReference>
<gene>
    <name evidence="2" type="ORF">DIS24_g8069</name>
</gene>
<reference evidence="2" key="1">
    <citation type="submission" date="2023-06" db="EMBL/GenBank/DDBJ databases">
        <title>Multi-omics analyses reveal the molecular pathogenesis toolkit of Lasiodiplodia hormozganensis, a cross-kingdom pathogen.</title>
        <authorList>
            <person name="Felix C."/>
            <person name="Meneses R."/>
            <person name="Goncalves M.F.M."/>
            <person name="Tilleman L."/>
            <person name="Duarte A.S."/>
            <person name="Jorrin-Novo J.V."/>
            <person name="Van De Peer Y."/>
            <person name="Deforce D."/>
            <person name="Van Nieuwerburgh F."/>
            <person name="Esteves A.C."/>
            <person name="Alves A."/>
        </authorList>
    </citation>
    <scope>NUCLEOTIDE SEQUENCE</scope>
    <source>
        <strain evidence="2">CBS 339.90</strain>
    </source>
</reference>
<proteinExistence type="predicted"/>
<organism evidence="2 3">
    <name type="scientific">Lasiodiplodia hormozganensis</name>
    <dbReference type="NCBI Taxonomy" id="869390"/>
    <lineage>
        <taxon>Eukaryota</taxon>
        <taxon>Fungi</taxon>
        <taxon>Dikarya</taxon>
        <taxon>Ascomycota</taxon>
        <taxon>Pezizomycotina</taxon>
        <taxon>Dothideomycetes</taxon>
        <taxon>Dothideomycetes incertae sedis</taxon>
        <taxon>Botryosphaeriales</taxon>
        <taxon>Botryosphaeriaceae</taxon>
        <taxon>Lasiodiplodia</taxon>
    </lineage>
</organism>
<name>A0AA40CQ75_9PEZI</name>
<accession>A0AA40CQ75</accession>
<sequence length="374" mass="41981">MLPQLHYAAAAATTSEVMSAASGPLDGHPNLDAAPAEENSVEKTNTTVSARLDELASELITLIADHLDTKSLKQLRLCCRKLAMASSYTFRDRVPTLLPFFFMQSSMERLALLTENDRWNKHFEALEILSSNPDSMRISEHGTPCWTIHSRRHLRSRDLHRTSTHSDPAAAARVAPPRFGGGGAMPNVHTLTLCLNCDNYNQDATQHEHLPALYAALPNLTALHLAHAKTCPEHPLARTAFPGHPLAFYTPPPGACRLRRLCIKHSNIKTDELLAVMQAHTDTLEVVEIRSSTIWSLMELKQFVTGRKVPRQLREVLLEQVDYLPLTSVDYWRWGKGGGIVSPDEERREVMQMLLDRMQAGTFDIRDLGLLYRR</sequence>
<dbReference type="AlphaFoldDB" id="A0AA40CQ75"/>
<evidence type="ECO:0008006" key="4">
    <source>
        <dbReference type="Google" id="ProtNLM"/>
    </source>
</evidence>
<keyword evidence="3" id="KW-1185">Reference proteome</keyword>
<evidence type="ECO:0000313" key="3">
    <source>
        <dbReference type="Proteomes" id="UP001175001"/>
    </source>
</evidence>
<comment type="caution">
    <text evidence="2">The sequence shown here is derived from an EMBL/GenBank/DDBJ whole genome shotgun (WGS) entry which is preliminary data.</text>
</comment>
<evidence type="ECO:0000313" key="2">
    <source>
        <dbReference type="EMBL" id="KAK0645259.1"/>
    </source>
</evidence>
<feature type="region of interest" description="Disordered" evidence="1">
    <location>
        <begin position="20"/>
        <end position="43"/>
    </location>
</feature>
<protein>
    <recommendedName>
        <fullName evidence="4">F-box domain-containing protein</fullName>
    </recommendedName>
</protein>
<evidence type="ECO:0000256" key="1">
    <source>
        <dbReference type="SAM" id="MobiDB-lite"/>
    </source>
</evidence>